<accession>A0A0F9DYS7</accession>
<dbReference type="EMBL" id="LAZR01029644">
    <property type="protein sequence ID" value="KKL58961.1"/>
    <property type="molecule type" value="Genomic_DNA"/>
</dbReference>
<evidence type="ECO:0000313" key="2">
    <source>
        <dbReference type="EMBL" id="KKL58961.1"/>
    </source>
</evidence>
<dbReference type="AlphaFoldDB" id="A0A0F9DYS7"/>
<sequence length="100" mass="11065">SIRGGFVKGDPGAIIKQDSEIIHFFEYDIVSKQLAVQLTAAGKWRWYTYQNVSPQTAQDFEDAGSAGQFFNAVIKKHSFVRGNAIRGFKSITEIKPGGII</sequence>
<comment type="caution">
    <text evidence="2">The sequence shown here is derived from an EMBL/GenBank/DDBJ whole genome shotgun (WGS) entry which is preliminary data.</text>
</comment>
<name>A0A0F9DYS7_9ZZZZ</name>
<gene>
    <name evidence="2" type="ORF">LCGC14_2220140</name>
</gene>
<evidence type="ECO:0000259" key="1">
    <source>
        <dbReference type="Pfam" id="PF13619"/>
    </source>
</evidence>
<organism evidence="2">
    <name type="scientific">marine sediment metagenome</name>
    <dbReference type="NCBI Taxonomy" id="412755"/>
    <lineage>
        <taxon>unclassified sequences</taxon>
        <taxon>metagenomes</taxon>
        <taxon>ecological metagenomes</taxon>
    </lineage>
</organism>
<reference evidence="2" key="1">
    <citation type="journal article" date="2015" name="Nature">
        <title>Complex archaea that bridge the gap between prokaryotes and eukaryotes.</title>
        <authorList>
            <person name="Spang A."/>
            <person name="Saw J.H."/>
            <person name="Jorgensen S.L."/>
            <person name="Zaremba-Niedzwiedzka K."/>
            <person name="Martijn J."/>
            <person name="Lind A.E."/>
            <person name="van Eijk R."/>
            <person name="Schleper C."/>
            <person name="Guy L."/>
            <person name="Ettema T.J."/>
        </authorList>
    </citation>
    <scope>NUCLEOTIDE SEQUENCE</scope>
</reference>
<feature type="domain" description="KTSC" evidence="1">
    <location>
        <begin position="19"/>
        <end position="77"/>
    </location>
</feature>
<feature type="non-terminal residue" evidence="2">
    <location>
        <position position="1"/>
    </location>
</feature>
<proteinExistence type="predicted"/>
<protein>
    <recommendedName>
        <fullName evidence="1">KTSC domain-containing protein</fullName>
    </recommendedName>
</protein>
<dbReference type="Pfam" id="PF13619">
    <property type="entry name" value="KTSC"/>
    <property type="match status" value="1"/>
</dbReference>
<dbReference type="InterPro" id="IPR025309">
    <property type="entry name" value="KTSC_dom"/>
</dbReference>